<evidence type="ECO:0000256" key="9">
    <source>
        <dbReference type="ARBA" id="ARBA00035100"/>
    </source>
</evidence>
<dbReference type="SUPFAM" id="SSF47226">
    <property type="entry name" value="Histidine-containing phosphotransfer domain, HPT domain"/>
    <property type="match status" value="1"/>
</dbReference>
<feature type="region of interest" description="Disordered" evidence="11">
    <location>
        <begin position="264"/>
        <end position="289"/>
    </location>
</feature>
<comment type="catalytic activity">
    <reaction evidence="1">
        <text>ATP + protein L-histidine = ADP + protein N-phospho-L-histidine.</text>
        <dbReference type="EC" id="2.7.13.3"/>
    </reaction>
</comment>
<keyword evidence="6" id="KW-0547">Nucleotide-binding</keyword>
<dbReference type="PRINTS" id="PR00344">
    <property type="entry name" value="BCTRLSENSOR"/>
</dbReference>
<dbReference type="SUPFAM" id="SSF55874">
    <property type="entry name" value="ATPase domain of HSP90 chaperone/DNA topoisomerase II/histidine kinase"/>
    <property type="match status" value="1"/>
</dbReference>
<dbReference type="InterPro" id="IPR036641">
    <property type="entry name" value="HPT_dom_sf"/>
</dbReference>
<dbReference type="InterPro" id="IPR036061">
    <property type="entry name" value="CheW-like_dom_sf"/>
</dbReference>
<dbReference type="GO" id="GO:0000155">
    <property type="term" value="F:phosphorelay sensor kinase activity"/>
    <property type="evidence" value="ECO:0007669"/>
    <property type="project" value="UniProtKB-ARBA"/>
</dbReference>
<dbReference type="InterPro" id="IPR051315">
    <property type="entry name" value="Bact_Chemotaxis_CheA"/>
</dbReference>
<feature type="domain" description="HPt" evidence="14">
    <location>
        <begin position="1"/>
        <end position="108"/>
    </location>
</feature>
<dbReference type="InterPro" id="IPR004358">
    <property type="entry name" value="Sig_transdc_His_kin-like_C"/>
</dbReference>
<dbReference type="Proteomes" id="UP000032232">
    <property type="component" value="Unassembled WGS sequence"/>
</dbReference>
<evidence type="ECO:0000313" key="15">
    <source>
        <dbReference type="EMBL" id="KIT16950.1"/>
    </source>
</evidence>
<comment type="function">
    <text evidence="9">Involved in the transmission of sensory signals from the chemoreceptors to the flagellar motors. CheA is autophosphorylated; it can transfer its phosphate group to either CheB or CheY.</text>
</comment>
<evidence type="ECO:0000256" key="3">
    <source>
        <dbReference type="ARBA" id="ARBA00021495"/>
    </source>
</evidence>
<evidence type="ECO:0000256" key="5">
    <source>
        <dbReference type="ARBA" id="ARBA00022679"/>
    </source>
</evidence>
<keyword evidence="7" id="KW-0418">Kinase</keyword>
<dbReference type="PANTHER" id="PTHR43395:SF10">
    <property type="entry name" value="CHEMOTAXIS PROTEIN CHEA"/>
    <property type="match status" value="1"/>
</dbReference>
<evidence type="ECO:0000259" key="13">
    <source>
        <dbReference type="PROSITE" id="PS50851"/>
    </source>
</evidence>
<evidence type="ECO:0000256" key="4">
    <source>
        <dbReference type="ARBA" id="ARBA00022553"/>
    </source>
</evidence>
<dbReference type="SUPFAM" id="SSF50341">
    <property type="entry name" value="CheW-like"/>
    <property type="match status" value="1"/>
</dbReference>
<dbReference type="InterPro" id="IPR005467">
    <property type="entry name" value="His_kinase_dom"/>
</dbReference>
<dbReference type="SMART" id="SM00260">
    <property type="entry name" value="CheW"/>
    <property type="match status" value="1"/>
</dbReference>
<keyword evidence="16" id="KW-1185">Reference proteome</keyword>
<dbReference type="Pfam" id="PF01627">
    <property type="entry name" value="Hpt"/>
    <property type="match status" value="1"/>
</dbReference>
<dbReference type="STRING" id="935700.jaqu_12630"/>
<proteinExistence type="predicted"/>
<keyword evidence="8" id="KW-0902">Two-component regulatory system</keyword>
<dbReference type="CDD" id="cd00088">
    <property type="entry name" value="HPT"/>
    <property type="match status" value="1"/>
</dbReference>
<dbReference type="EMBL" id="JYFE01000024">
    <property type="protein sequence ID" value="KIT16950.1"/>
    <property type="molecule type" value="Genomic_DNA"/>
</dbReference>
<dbReference type="Pfam" id="PF02518">
    <property type="entry name" value="HATPase_c"/>
    <property type="match status" value="1"/>
</dbReference>
<evidence type="ECO:0000256" key="1">
    <source>
        <dbReference type="ARBA" id="ARBA00000085"/>
    </source>
</evidence>
<dbReference type="Gene3D" id="1.20.120.160">
    <property type="entry name" value="HPT domain"/>
    <property type="match status" value="1"/>
</dbReference>
<dbReference type="InterPro" id="IPR002545">
    <property type="entry name" value="CheW-lke_dom"/>
</dbReference>
<dbReference type="GO" id="GO:0006935">
    <property type="term" value="P:chemotaxis"/>
    <property type="evidence" value="ECO:0007669"/>
    <property type="project" value="InterPro"/>
</dbReference>
<dbReference type="PANTHER" id="PTHR43395">
    <property type="entry name" value="SENSOR HISTIDINE KINASE CHEA"/>
    <property type="match status" value="1"/>
</dbReference>
<evidence type="ECO:0000313" key="16">
    <source>
        <dbReference type="Proteomes" id="UP000032232"/>
    </source>
</evidence>
<evidence type="ECO:0000259" key="14">
    <source>
        <dbReference type="PROSITE" id="PS50894"/>
    </source>
</evidence>
<dbReference type="Gene3D" id="3.30.565.10">
    <property type="entry name" value="Histidine kinase-like ATPase, C-terminal domain"/>
    <property type="match status" value="1"/>
</dbReference>
<dbReference type="PROSITE" id="PS50109">
    <property type="entry name" value="HIS_KIN"/>
    <property type="match status" value="1"/>
</dbReference>
<organism evidence="15 16">
    <name type="scientific">Jannaschia aquimarina</name>
    <dbReference type="NCBI Taxonomy" id="935700"/>
    <lineage>
        <taxon>Bacteria</taxon>
        <taxon>Pseudomonadati</taxon>
        <taxon>Pseudomonadota</taxon>
        <taxon>Alphaproteobacteria</taxon>
        <taxon>Rhodobacterales</taxon>
        <taxon>Roseobacteraceae</taxon>
        <taxon>Jannaschia</taxon>
    </lineage>
</organism>
<evidence type="ECO:0000256" key="11">
    <source>
        <dbReference type="SAM" id="MobiDB-lite"/>
    </source>
</evidence>
<dbReference type="SMART" id="SM00073">
    <property type="entry name" value="HPT"/>
    <property type="match status" value="1"/>
</dbReference>
<dbReference type="SMART" id="SM00387">
    <property type="entry name" value="HATPase_c"/>
    <property type="match status" value="1"/>
</dbReference>
<dbReference type="EC" id="2.7.13.3" evidence="2"/>
<dbReference type="Pfam" id="PF01584">
    <property type="entry name" value="CheW"/>
    <property type="match status" value="1"/>
</dbReference>
<name>A0A0D1EMM2_9RHOB</name>
<evidence type="ECO:0000256" key="8">
    <source>
        <dbReference type="ARBA" id="ARBA00023012"/>
    </source>
</evidence>
<reference evidence="15 16" key="1">
    <citation type="submission" date="2015-02" db="EMBL/GenBank/DDBJ databases">
        <title>Genome Sequence of Jannaschia aquimarina DSM28248, a member of the Roseobacter clade.</title>
        <authorList>
            <person name="Voget S."/>
            <person name="Daniel R."/>
        </authorList>
    </citation>
    <scope>NUCLEOTIDE SEQUENCE [LARGE SCALE GENOMIC DNA]</scope>
    <source>
        <strain evidence="15 16">GSW-M26</strain>
    </source>
</reference>
<gene>
    <name evidence="15" type="primary">cheA</name>
    <name evidence="15" type="ORF">jaqu_12630</name>
</gene>
<dbReference type="FunFam" id="3.30.565.10:FF:000016">
    <property type="entry name" value="Chemotaxis protein CheA, putative"/>
    <property type="match status" value="1"/>
</dbReference>
<feature type="modified residue" description="Phosphohistidine" evidence="10">
    <location>
        <position position="48"/>
    </location>
</feature>
<dbReference type="PROSITE" id="PS50894">
    <property type="entry name" value="HPT"/>
    <property type="match status" value="1"/>
</dbReference>
<sequence>MTDALDELRSGFYEECEELIEEFNLSLERLDGDDNQAEDIASAFRAVHSIKGGAAIFGMDALVDVSHQVETLLDIIRSDDATVDVETTSVLKLAADHISSIVFDFRSERAPSDQSVCEISKKITAHIEKITNLDSSKEDTDGKNGPQWIDETGNFEGIGEYWRTGWQIDITARRPDTYPSTGPEHLFRALRKLGEISASCIEAGVPNLTELDPKTIYASWQILVTPATDDIAEKEISKLIGKFENEYSCVFKKFGCSDDLQAPRHAIKSNKPPPQDRDFLKNSQSGTTNASLFKNQSTRVALEDIDLLVNLGSEMLVSHSQLSQILKTEQSTLNTDIALEQMLNAIKQQQGILTRVRAVQIRPLFQRIARVAEDAAIKADKLIEVKLRGDHTRIDKSIIERLVDPLTHVARNAVDHGIEKSEIRRRAGKSPKGQILLSATQESDRIIIEVSDDGRGFDYDEIRRRAYRSGITESPDGMSDQDLSRIAMRAGFSTKDDTSELSGRGVGLDVVHDATRALGGNLTIRSNRGVGASLLFSLPLTLSVLDGMLVRAADSRYIIPLSSVDDAQTAENGGIRTVSGQSFMMIPNNELIPIFDLSSILGTRSQDHESTPLLLENDAEGKTVLTLVPDVNSKYAVCVDEIESQVQVVSKPLSDTSLVTRAISGAAILGDGDLVLVVDAEGLFDVAHGSIP</sequence>
<comment type="caution">
    <text evidence="15">The sequence shown here is derived from an EMBL/GenBank/DDBJ whole genome shotgun (WGS) entry which is preliminary data.</text>
</comment>
<protein>
    <recommendedName>
        <fullName evidence="3">Chemotaxis protein CheA</fullName>
        <ecNumber evidence="2">2.7.13.3</ecNumber>
    </recommendedName>
</protein>
<dbReference type="RefSeq" id="WP_084629495.1">
    <property type="nucleotide sequence ID" value="NZ_FZPF01000011.1"/>
</dbReference>
<dbReference type="InterPro" id="IPR036890">
    <property type="entry name" value="HATPase_C_sf"/>
</dbReference>
<dbReference type="InterPro" id="IPR003594">
    <property type="entry name" value="HATPase_dom"/>
</dbReference>
<feature type="domain" description="Histidine kinase" evidence="12">
    <location>
        <begin position="339"/>
        <end position="542"/>
    </location>
</feature>
<dbReference type="InterPro" id="IPR008207">
    <property type="entry name" value="Sig_transdc_His_kin_Hpt_dom"/>
</dbReference>
<keyword evidence="5 15" id="KW-0808">Transferase</keyword>
<evidence type="ECO:0000256" key="2">
    <source>
        <dbReference type="ARBA" id="ARBA00012438"/>
    </source>
</evidence>
<dbReference type="PROSITE" id="PS50851">
    <property type="entry name" value="CHEW"/>
    <property type="match status" value="1"/>
</dbReference>
<accession>A0A0D1EMM2</accession>
<evidence type="ECO:0000259" key="12">
    <source>
        <dbReference type="PROSITE" id="PS50109"/>
    </source>
</evidence>
<evidence type="ECO:0000256" key="10">
    <source>
        <dbReference type="PROSITE-ProRule" id="PRU00110"/>
    </source>
</evidence>
<keyword evidence="4 10" id="KW-0597">Phosphoprotein</keyword>
<dbReference type="PATRIC" id="fig|935700.4.peg.1315"/>
<dbReference type="AlphaFoldDB" id="A0A0D1EMM2"/>
<feature type="domain" description="CheW-like" evidence="13">
    <location>
        <begin position="544"/>
        <end position="689"/>
    </location>
</feature>
<evidence type="ECO:0000256" key="7">
    <source>
        <dbReference type="ARBA" id="ARBA00022777"/>
    </source>
</evidence>
<evidence type="ECO:0000256" key="6">
    <source>
        <dbReference type="ARBA" id="ARBA00022741"/>
    </source>
</evidence>
<dbReference type="OrthoDB" id="9803176at2"/>
<dbReference type="Gene3D" id="2.30.30.40">
    <property type="entry name" value="SH3 Domains"/>
    <property type="match status" value="1"/>
</dbReference>